<reference evidence="7 8" key="1">
    <citation type="journal article" date="2021" name="Hortic Res">
        <title>Chromosome-scale assembly of the Dendrobium chrysotoxum genome enhances the understanding of orchid evolution.</title>
        <authorList>
            <person name="Zhang Y."/>
            <person name="Zhang G.Q."/>
            <person name="Zhang D."/>
            <person name="Liu X.D."/>
            <person name="Xu X.Y."/>
            <person name="Sun W.H."/>
            <person name="Yu X."/>
            <person name="Zhu X."/>
            <person name="Wang Z.W."/>
            <person name="Zhao X."/>
            <person name="Zhong W.Y."/>
            <person name="Chen H."/>
            <person name="Yin W.L."/>
            <person name="Huang T."/>
            <person name="Niu S.C."/>
            <person name="Liu Z.J."/>
        </authorList>
    </citation>
    <scope>NUCLEOTIDE SEQUENCE [LARGE SCALE GENOMIC DNA]</scope>
    <source>
        <strain evidence="7">Lindl</strain>
    </source>
</reference>
<dbReference type="InterPro" id="IPR051431">
    <property type="entry name" value="TFIID_subunit_9"/>
</dbReference>
<name>A0AAV7GF69_DENCH</name>
<organism evidence="7 8">
    <name type="scientific">Dendrobium chrysotoxum</name>
    <name type="common">Orchid</name>
    <dbReference type="NCBI Taxonomy" id="161865"/>
    <lineage>
        <taxon>Eukaryota</taxon>
        <taxon>Viridiplantae</taxon>
        <taxon>Streptophyta</taxon>
        <taxon>Embryophyta</taxon>
        <taxon>Tracheophyta</taxon>
        <taxon>Spermatophyta</taxon>
        <taxon>Magnoliopsida</taxon>
        <taxon>Liliopsida</taxon>
        <taxon>Asparagales</taxon>
        <taxon>Orchidaceae</taxon>
        <taxon>Epidendroideae</taxon>
        <taxon>Malaxideae</taxon>
        <taxon>Dendrobiinae</taxon>
        <taxon>Dendrobium</taxon>
    </lineage>
</organism>
<proteinExistence type="inferred from homology"/>
<dbReference type="PANTHER" id="PTHR48068">
    <property type="entry name" value="TAF9 RNA POLYMERASE II, TATA BOX-BINDING PROTEIN (TBP)-ASSOCIATED FACTOR"/>
    <property type="match status" value="1"/>
</dbReference>
<dbReference type="EMBL" id="JAGFBR010000016">
    <property type="protein sequence ID" value="KAH0454038.1"/>
    <property type="molecule type" value="Genomic_DNA"/>
</dbReference>
<evidence type="ECO:0000256" key="5">
    <source>
        <dbReference type="ARBA" id="ARBA00023242"/>
    </source>
</evidence>
<feature type="region of interest" description="Disordered" evidence="6">
    <location>
        <begin position="165"/>
        <end position="185"/>
    </location>
</feature>
<feature type="region of interest" description="Disordered" evidence="6">
    <location>
        <begin position="200"/>
        <end position="245"/>
    </location>
</feature>
<feature type="compositionally biased region" description="Basic and acidic residues" evidence="6">
    <location>
        <begin position="44"/>
        <end position="59"/>
    </location>
</feature>
<accession>A0AAV7GF69</accession>
<dbReference type="FunFam" id="1.10.20.10:FF:000018">
    <property type="entry name" value="Transcription initiation factor TFIID subunit 9"/>
    <property type="match status" value="1"/>
</dbReference>
<dbReference type="AlphaFoldDB" id="A0AAV7GF69"/>
<keyword evidence="8" id="KW-1185">Reference proteome</keyword>
<dbReference type="Proteomes" id="UP000775213">
    <property type="component" value="Unassembled WGS sequence"/>
</dbReference>
<evidence type="ECO:0000256" key="4">
    <source>
        <dbReference type="ARBA" id="ARBA00023163"/>
    </source>
</evidence>
<keyword evidence="5" id="KW-0539">Nucleus</keyword>
<dbReference type="CDD" id="cd07979">
    <property type="entry name" value="HFD_TAF9"/>
    <property type="match status" value="1"/>
</dbReference>
<comment type="caution">
    <text evidence="7">The sequence shown here is derived from an EMBL/GenBank/DDBJ whole genome shotgun (WGS) entry which is preliminary data.</text>
</comment>
<evidence type="ECO:0000313" key="8">
    <source>
        <dbReference type="Proteomes" id="UP000775213"/>
    </source>
</evidence>
<evidence type="ECO:0008006" key="9">
    <source>
        <dbReference type="Google" id="ProtNLM"/>
    </source>
</evidence>
<feature type="region of interest" description="Disordered" evidence="6">
    <location>
        <begin position="27"/>
        <end position="74"/>
    </location>
</feature>
<dbReference type="PANTHER" id="PTHR48068:SF4">
    <property type="entry name" value="TATA-BOX BINDING PROTEIN ASSOCIATED FACTOR 9"/>
    <property type="match status" value="1"/>
</dbReference>
<dbReference type="GO" id="GO:0046982">
    <property type="term" value="F:protein heterodimerization activity"/>
    <property type="evidence" value="ECO:0007669"/>
    <property type="project" value="InterPro"/>
</dbReference>
<evidence type="ECO:0000256" key="3">
    <source>
        <dbReference type="ARBA" id="ARBA00023015"/>
    </source>
</evidence>
<evidence type="ECO:0000256" key="2">
    <source>
        <dbReference type="ARBA" id="ARBA00007646"/>
    </source>
</evidence>
<sequence length="264" mass="29215">MLECRLRFCRGAGMSDVSITAQARESEVRHQCGGTPTQLKMPSSKKEQRSGQDSVKMDDAGVGVAGRETEADEPRDARVVRELLRSMGIGEGEYEPRVLHQFLELCYRYVVDVLSDAQVYAEHAGKNNIDPDDVRLAIQSKINFSFSQPPPREVLLELARTRNKTPLPKTIAPPGSIPLPPEQDTLVSPNYQLLIPRKQPAQIEETEEDEDGTKPNPNPNTNSNPNSSVEQRTDAEQQQMQAIPQKVSFALASAAAPAAKRQRC</sequence>
<dbReference type="GO" id="GO:0000124">
    <property type="term" value="C:SAGA complex"/>
    <property type="evidence" value="ECO:0007669"/>
    <property type="project" value="TreeGrafter"/>
</dbReference>
<dbReference type="GO" id="GO:0016251">
    <property type="term" value="F:RNA polymerase II general transcription initiation factor activity"/>
    <property type="evidence" value="ECO:0007669"/>
    <property type="project" value="TreeGrafter"/>
</dbReference>
<dbReference type="InterPro" id="IPR003162">
    <property type="entry name" value="TFIID-31"/>
</dbReference>
<evidence type="ECO:0000256" key="6">
    <source>
        <dbReference type="SAM" id="MobiDB-lite"/>
    </source>
</evidence>
<protein>
    <recommendedName>
        <fullName evidence="9">Transcription initiation factor TFIID subunit 9</fullName>
    </recommendedName>
</protein>
<comment type="subcellular location">
    <subcellularLocation>
        <location evidence="1">Nucleus</location>
    </subcellularLocation>
</comment>
<feature type="compositionally biased region" description="Low complexity" evidence="6">
    <location>
        <begin position="219"/>
        <end position="228"/>
    </location>
</feature>
<dbReference type="SUPFAM" id="SSF47113">
    <property type="entry name" value="Histone-fold"/>
    <property type="match status" value="1"/>
</dbReference>
<dbReference type="GO" id="GO:0005669">
    <property type="term" value="C:transcription factor TFIID complex"/>
    <property type="evidence" value="ECO:0007669"/>
    <property type="project" value="TreeGrafter"/>
</dbReference>
<keyword evidence="3" id="KW-0805">Transcription regulation</keyword>
<dbReference type="Gene3D" id="1.10.20.10">
    <property type="entry name" value="Histone, subunit A"/>
    <property type="match status" value="1"/>
</dbReference>
<gene>
    <name evidence="7" type="ORF">IEQ34_018362</name>
</gene>
<keyword evidence="4" id="KW-0804">Transcription</keyword>
<dbReference type="GO" id="GO:0051123">
    <property type="term" value="P:RNA polymerase II preinitiation complex assembly"/>
    <property type="evidence" value="ECO:0007669"/>
    <property type="project" value="TreeGrafter"/>
</dbReference>
<evidence type="ECO:0000313" key="7">
    <source>
        <dbReference type="EMBL" id="KAH0454038.1"/>
    </source>
</evidence>
<dbReference type="InterPro" id="IPR009072">
    <property type="entry name" value="Histone-fold"/>
</dbReference>
<dbReference type="Pfam" id="PF02291">
    <property type="entry name" value="TFIID-31kDa"/>
    <property type="match status" value="1"/>
</dbReference>
<dbReference type="GO" id="GO:0003713">
    <property type="term" value="F:transcription coactivator activity"/>
    <property type="evidence" value="ECO:0007669"/>
    <property type="project" value="TreeGrafter"/>
</dbReference>
<evidence type="ECO:0000256" key="1">
    <source>
        <dbReference type="ARBA" id="ARBA00004123"/>
    </source>
</evidence>
<comment type="similarity">
    <text evidence="2">Belongs to the TAF9 family.</text>
</comment>